<protein>
    <submittedName>
        <fullName evidence="2">Uncharacterized protein</fullName>
    </submittedName>
</protein>
<accession>A0A0A2M3Z5</accession>
<keyword evidence="1" id="KW-0812">Transmembrane</keyword>
<evidence type="ECO:0000313" key="3">
    <source>
        <dbReference type="Proteomes" id="UP000030152"/>
    </source>
</evidence>
<keyword evidence="3" id="KW-1185">Reference proteome</keyword>
<reference evidence="2 3" key="1">
    <citation type="submission" date="2013-09" db="EMBL/GenBank/DDBJ databases">
        <authorList>
            <person name="Zeng Z."/>
            <person name="Chen C."/>
        </authorList>
    </citation>
    <scope>NUCLEOTIDE SEQUENCE [LARGE SCALE GENOMIC DNA]</scope>
    <source>
        <strain evidence="2 3">WB 3.3-2</strain>
    </source>
</reference>
<feature type="transmembrane region" description="Helical" evidence="1">
    <location>
        <begin position="32"/>
        <end position="55"/>
    </location>
</feature>
<evidence type="ECO:0000256" key="1">
    <source>
        <dbReference type="SAM" id="Phobius"/>
    </source>
</evidence>
<dbReference type="EMBL" id="JRLX01000011">
    <property type="protein sequence ID" value="KGO86326.1"/>
    <property type="molecule type" value="Genomic_DNA"/>
</dbReference>
<name>A0A0A2M3Z5_9FLAO</name>
<keyword evidence="1" id="KW-1133">Transmembrane helix</keyword>
<sequence>MSAMEFNGLKNKNNYKYVYKTTREKLDKNESVVSFCYAIAAACLLIILVMVLQYYGYLKVD</sequence>
<evidence type="ECO:0000313" key="2">
    <source>
        <dbReference type="EMBL" id="KGO86326.1"/>
    </source>
</evidence>
<dbReference type="AlphaFoldDB" id="A0A0A2M3Z5"/>
<proteinExistence type="predicted"/>
<gene>
    <name evidence="2" type="ORF">Q765_12175</name>
</gene>
<keyword evidence="1" id="KW-0472">Membrane</keyword>
<dbReference type="Proteomes" id="UP000030152">
    <property type="component" value="Unassembled WGS sequence"/>
</dbReference>
<organism evidence="2 3">
    <name type="scientific">Flavobacterium rivuli WB 3.3-2 = DSM 21788</name>
    <dbReference type="NCBI Taxonomy" id="1121895"/>
    <lineage>
        <taxon>Bacteria</taxon>
        <taxon>Pseudomonadati</taxon>
        <taxon>Bacteroidota</taxon>
        <taxon>Flavobacteriia</taxon>
        <taxon>Flavobacteriales</taxon>
        <taxon>Flavobacteriaceae</taxon>
        <taxon>Flavobacterium</taxon>
    </lineage>
</organism>
<comment type="caution">
    <text evidence="2">The sequence shown here is derived from an EMBL/GenBank/DDBJ whole genome shotgun (WGS) entry which is preliminary data.</text>
</comment>
<dbReference type="RefSeq" id="WP_020211924.1">
    <property type="nucleotide sequence ID" value="NZ_JRLX01000011.1"/>
</dbReference>